<dbReference type="GO" id="GO:0003700">
    <property type="term" value="F:DNA-binding transcription factor activity"/>
    <property type="evidence" value="ECO:0007669"/>
    <property type="project" value="TreeGrafter"/>
</dbReference>
<dbReference type="SUPFAM" id="SSF55781">
    <property type="entry name" value="GAF domain-like"/>
    <property type="match status" value="1"/>
</dbReference>
<keyword evidence="3" id="KW-0804">Transcription</keyword>
<name>A0A7D5LDH2_9EURY</name>
<keyword evidence="6" id="KW-0614">Plasmid</keyword>
<dbReference type="GeneID" id="56039891"/>
<dbReference type="InterPro" id="IPR036388">
    <property type="entry name" value="WH-like_DNA-bd_sf"/>
</dbReference>
<dbReference type="PANTHER" id="PTHR30136:SF35">
    <property type="entry name" value="HTH-TYPE TRANSCRIPTIONAL REGULATOR RV1719"/>
    <property type="match status" value="1"/>
</dbReference>
<evidence type="ECO:0000256" key="2">
    <source>
        <dbReference type="ARBA" id="ARBA00023125"/>
    </source>
</evidence>
<dbReference type="Gene3D" id="3.30.450.40">
    <property type="match status" value="1"/>
</dbReference>
<dbReference type="SUPFAM" id="SSF46785">
    <property type="entry name" value="Winged helix' DNA-binding domain"/>
    <property type="match status" value="1"/>
</dbReference>
<dbReference type="PROSITE" id="PS51077">
    <property type="entry name" value="HTH_ICLR"/>
    <property type="match status" value="1"/>
</dbReference>
<dbReference type="SMART" id="SM00346">
    <property type="entry name" value="HTH_ICLR"/>
    <property type="match status" value="1"/>
</dbReference>
<dbReference type="OrthoDB" id="14763at2157"/>
<evidence type="ECO:0000313" key="7">
    <source>
        <dbReference type="Proteomes" id="UP000509626"/>
    </source>
</evidence>
<dbReference type="InterPro" id="IPR036390">
    <property type="entry name" value="WH_DNA-bd_sf"/>
</dbReference>
<dbReference type="PROSITE" id="PS51078">
    <property type="entry name" value="ICLR_ED"/>
    <property type="match status" value="1"/>
</dbReference>
<dbReference type="EMBL" id="CP058580">
    <property type="protein sequence ID" value="QLG64172.1"/>
    <property type="molecule type" value="Genomic_DNA"/>
</dbReference>
<sequence length="255" mass="27665">MTGDRARGGGVKSDETLFSIVEHLREVDGAGVTELADRTGLAKSTVHDHLASMEAHDFVVKRGASYHLGLQFFSHGQYVRNQYDVCGAAKPIVDELEGTTGEMVWLLTHQNGRVMYLYGRAGRTNVNANTLVGSWAYMHCNSGGKAILAHLPDGAVEDVVDSHGLPARTPNTVTDADALREDLTAIRERGYALNMGEDLEGIHAVAAPLLFEEEVHGALAIAGPAHRVSRERCEDELVDHLRAAANDVELNLAYR</sequence>
<dbReference type="InterPro" id="IPR029016">
    <property type="entry name" value="GAF-like_dom_sf"/>
</dbReference>
<dbReference type="RefSeq" id="WP_179270755.1">
    <property type="nucleotide sequence ID" value="NZ_CP058580.1"/>
</dbReference>
<accession>A0A7D5LDH2</accession>
<dbReference type="Proteomes" id="UP000509626">
    <property type="component" value="Plasmid unnamed1"/>
</dbReference>
<keyword evidence="1" id="KW-0805">Transcription regulation</keyword>
<dbReference type="InterPro" id="IPR014757">
    <property type="entry name" value="Tscrpt_reg_IclR_C"/>
</dbReference>
<dbReference type="AlphaFoldDB" id="A0A7D5LDH2"/>
<keyword evidence="2" id="KW-0238">DNA-binding</keyword>
<dbReference type="InterPro" id="IPR050707">
    <property type="entry name" value="HTH_MetabolicPath_Reg"/>
</dbReference>
<feature type="domain" description="HTH iclR-type" evidence="4">
    <location>
        <begin position="11"/>
        <end position="70"/>
    </location>
</feature>
<dbReference type="GO" id="GO:0003677">
    <property type="term" value="F:DNA binding"/>
    <property type="evidence" value="ECO:0007669"/>
    <property type="project" value="UniProtKB-KW"/>
</dbReference>
<protein>
    <submittedName>
        <fullName evidence="6">IclR family transcriptional regulator</fullName>
    </submittedName>
</protein>
<evidence type="ECO:0000256" key="1">
    <source>
        <dbReference type="ARBA" id="ARBA00023015"/>
    </source>
</evidence>
<dbReference type="GO" id="GO:0045892">
    <property type="term" value="P:negative regulation of DNA-templated transcription"/>
    <property type="evidence" value="ECO:0007669"/>
    <property type="project" value="TreeGrafter"/>
</dbReference>
<dbReference type="Gene3D" id="1.10.10.10">
    <property type="entry name" value="Winged helix-like DNA-binding domain superfamily/Winged helix DNA-binding domain"/>
    <property type="match status" value="1"/>
</dbReference>
<organism evidence="6 7">
    <name type="scientific">Halorarum salinum</name>
    <dbReference type="NCBI Taxonomy" id="2743089"/>
    <lineage>
        <taxon>Archaea</taxon>
        <taxon>Methanobacteriati</taxon>
        <taxon>Methanobacteriota</taxon>
        <taxon>Stenosarchaea group</taxon>
        <taxon>Halobacteria</taxon>
        <taxon>Halobacteriales</taxon>
        <taxon>Haloferacaceae</taxon>
        <taxon>Halorarum</taxon>
    </lineage>
</organism>
<reference evidence="6 7" key="1">
    <citation type="submission" date="2020-06" db="EMBL/GenBank/DDBJ databases">
        <title>NJ-3-1, isolated from saline soil.</title>
        <authorList>
            <person name="Cui H.L."/>
            <person name="Shi X."/>
        </authorList>
    </citation>
    <scope>NUCLEOTIDE SEQUENCE [LARGE SCALE GENOMIC DNA]</scope>
    <source>
        <strain evidence="6 7">NJ-3-1</strain>
        <plasmid evidence="6 7">unnamed1</plasmid>
    </source>
</reference>
<dbReference type="InterPro" id="IPR005471">
    <property type="entry name" value="Tscrpt_reg_IclR_N"/>
</dbReference>
<proteinExistence type="predicted"/>
<evidence type="ECO:0000259" key="5">
    <source>
        <dbReference type="PROSITE" id="PS51078"/>
    </source>
</evidence>
<dbReference type="Pfam" id="PF01614">
    <property type="entry name" value="IclR_C"/>
    <property type="match status" value="1"/>
</dbReference>
<feature type="domain" description="IclR-ED" evidence="5">
    <location>
        <begin position="71"/>
        <end position="254"/>
    </location>
</feature>
<dbReference type="InterPro" id="IPR011991">
    <property type="entry name" value="ArsR-like_HTH"/>
</dbReference>
<gene>
    <name evidence="6" type="ORF">HUG12_20490</name>
</gene>
<dbReference type="Pfam" id="PF09339">
    <property type="entry name" value="HTH_IclR"/>
    <property type="match status" value="1"/>
</dbReference>
<evidence type="ECO:0000313" key="6">
    <source>
        <dbReference type="EMBL" id="QLG64172.1"/>
    </source>
</evidence>
<evidence type="ECO:0000259" key="4">
    <source>
        <dbReference type="PROSITE" id="PS51077"/>
    </source>
</evidence>
<dbReference type="CDD" id="cd00090">
    <property type="entry name" value="HTH_ARSR"/>
    <property type="match status" value="1"/>
</dbReference>
<keyword evidence="7" id="KW-1185">Reference proteome</keyword>
<dbReference type="KEGG" id="halu:HUG12_20490"/>
<evidence type="ECO:0000256" key="3">
    <source>
        <dbReference type="ARBA" id="ARBA00023163"/>
    </source>
</evidence>
<geneLocation type="plasmid" evidence="6 7">
    <name>unnamed1</name>
</geneLocation>
<dbReference type="PANTHER" id="PTHR30136">
    <property type="entry name" value="HELIX-TURN-HELIX TRANSCRIPTIONAL REGULATOR, ICLR FAMILY"/>
    <property type="match status" value="1"/>
</dbReference>